<keyword evidence="5" id="KW-1185">Reference proteome</keyword>
<dbReference type="EMBL" id="AM114193">
    <property type="protein sequence ID" value="CAJ36622.1"/>
    <property type="molecule type" value="Genomic_DNA"/>
</dbReference>
<dbReference type="InterPro" id="IPR058923">
    <property type="entry name" value="RCC1-like_dom"/>
</dbReference>
<protein>
    <submittedName>
        <fullName evidence="4">Predicted regulator of chromosome condensation</fullName>
    </submittedName>
</protein>
<dbReference type="Proteomes" id="UP000000663">
    <property type="component" value="Chromosome"/>
</dbReference>
<evidence type="ECO:0000256" key="2">
    <source>
        <dbReference type="SAM" id="Phobius"/>
    </source>
</evidence>
<evidence type="ECO:0000313" key="5">
    <source>
        <dbReference type="Proteomes" id="UP000000663"/>
    </source>
</evidence>
<dbReference type="PROSITE" id="PS50012">
    <property type="entry name" value="RCC1_3"/>
    <property type="match status" value="5"/>
</dbReference>
<dbReference type="GeneID" id="5143309"/>
<dbReference type="PANTHER" id="PTHR22870:SF408">
    <property type="entry name" value="OS09G0560450 PROTEIN"/>
    <property type="match status" value="1"/>
</dbReference>
<evidence type="ECO:0000259" key="3">
    <source>
        <dbReference type="Pfam" id="PF25390"/>
    </source>
</evidence>
<proteinExistence type="predicted"/>
<keyword evidence="1" id="KW-0677">Repeat</keyword>
<dbReference type="Pfam" id="PF25390">
    <property type="entry name" value="WD40_RLD"/>
    <property type="match status" value="1"/>
</dbReference>
<dbReference type="RefSeq" id="WP_012035926.1">
    <property type="nucleotide sequence ID" value="NC_009464.1"/>
</dbReference>
<dbReference type="InterPro" id="IPR009091">
    <property type="entry name" value="RCC1/BLIP-II"/>
</dbReference>
<dbReference type="KEGG" id="rci:RCIX1335"/>
<keyword evidence="2" id="KW-1133">Transmembrane helix</keyword>
<feature type="domain" description="RCC1-like" evidence="3">
    <location>
        <begin position="124"/>
        <end position="386"/>
    </location>
</feature>
<name>Q0W4S1_METAR</name>
<feature type="transmembrane region" description="Helical" evidence="2">
    <location>
        <begin position="427"/>
        <end position="447"/>
    </location>
</feature>
<keyword evidence="2" id="KW-0812">Transmembrane</keyword>
<evidence type="ECO:0000256" key="1">
    <source>
        <dbReference type="ARBA" id="ARBA00022737"/>
    </source>
</evidence>
<dbReference type="AlphaFoldDB" id="Q0W4S1"/>
<dbReference type="Gene3D" id="2.130.10.30">
    <property type="entry name" value="Regulator of chromosome condensation 1/beta-lactamase-inhibitor protein II"/>
    <property type="match status" value="2"/>
</dbReference>
<organism evidence="4 5">
    <name type="scientific">Methanocella arvoryzae (strain DSM 22066 / NBRC 105507 / MRE50)</name>
    <dbReference type="NCBI Taxonomy" id="351160"/>
    <lineage>
        <taxon>Archaea</taxon>
        <taxon>Methanobacteriati</taxon>
        <taxon>Methanobacteriota</taxon>
        <taxon>Stenosarchaea group</taxon>
        <taxon>Methanomicrobia</taxon>
        <taxon>Methanocellales</taxon>
        <taxon>Methanocellaceae</taxon>
        <taxon>Methanocella</taxon>
    </lineage>
</organism>
<reference evidence="4 5" key="1">
    <citation type="journal article" date="2006" name="Science">
        <title>Genome of rice cluster I archaea -- the key methane producers in the rice rhizosphere.</title>
        <authorList>
            <person name="Erkel C."/>
            <person name="Kube M."/>
            <person name="Reinhardt R."/>
            <person name="Liesack W."/>
        </authorList>
    </citation>
    <scope>NUCLEOTIDE SEQUENCE [LARGE SCALE GENOMIC DNA]</scope>
    <source>
        <strain evidence="5">DSM 22066 / NBRC 105507 / MRE50</strain>
    </source>
</reference>
<dbReference type="GeneID" id="300261760"/>
<dbReference type="InterPro" id="IPR051210">
    <property type="entry name" value="Ub_ligase/GEF_domain"/>
</dbReference>
<dbReference type="PRINTS" id="PR00633">
    <property type="entry name" value="RCCNDNSATION"/>
</dbReference>
<dbReference type="PATRIC" id="fig|351160.9.peg.1639"/>
<dbReference type="eggNOG" id="arCOG11012">
    <property type="taxonomic scope" value="Archaea"/>
</dbReference>
<sequence>MSKTYLCVIGKILCITVLLSAFVILMPATAFSKVVSIDAQADVSVALNDNGTVFMWGDTRDGTFRSDEPVLVDITNITAASAGVFNALFLKDDGTVWAIGDNEYGQLGDGTRVDSSKAVQVQCLSEVVAISAGDCHNLALKRDGTVWAWGCNLFGQIGNDNVGHDELTPVQVPGLSGVKEISAGYMGSKAITGDGTVWAWGINEYGQIGDGTKEIRSLPVRISINNVSAIDTGEYGTSIALKSDGSVWTWGNNGQGQLGDPAEDTLSMMLPVSNLGSERLVPGKTGGLYNVTSVSAGARNSLAVKDDGTLWVWGENQEGRFGNGLKFGRDSIRPVIVPGLNNIVSVKAGASYMLALSDDGTVYGWGKNIFGAVGNGERSETVVKPLIVIKGTVDSQDSNTTELPVTEDKLSVDSNDGSSQSQPDLNLGLAGMAVFIVTVLLGIVILIRTRK</sequence>
<dbReference type="SUPFAM" id="SSF50985">
    <property type="entry name" value="RCC1/BLIP-II"/>
    <property type="match status" value="2"/>
</dbReference>
<accession>Q0W4S1</accession>
<dbReference type="PANTHER" id="PTHR22870">
    <property type="entry name" value="REGULATOR OF CHROMOSOME CONDENSATION"/>
    <property type="match status" value="1"/>
</dbReference>
<dbReference type="OrthoDB" id="113583at2157"/>
<evidence type="ECO:0000313" key="4">
    <source>
        <dbReference type="EMBL" id="CAJ36622.1"/>
    </source>
</evidence>
<keyword evidence="2" id="KW-0472">Membrane</keyword>
<dbReference type="STRING" id="351160.RCIX1335"/>
<dbReference type="Pfam" id="PF13540">
    <property type="entry name" value="RCC1_2"/>
    <property type="match status" value="1"/>
</dbReference>
<gene>
    <name evidence="4" type="ORF">RCIX1335</name>
</gene>
<dbReference type="InterPro" id="IPR000408">
    <property type="entry name" value="Reg_chr_condens"/>
</dbReference>